<evidence type="ECO:0000256" key="2">
    <source>
        <dbReference type="ARBA" id="ARBA00022475"/>
    </source>
</evidence>
<evidence type="ECO:0000256" key="1">
    <source>
        <dbReference type="ARBA" id="ARBA00004236"/>
    </source>
</evidence>
<dbReference type="InterPro" id="IPR003599">
    <property type="entry name" value="Ig_sub"/>
</dbReference>
<dbReference type="SUPFAM" id="SSF48726">
    <property type="entry name" value="Immunoglobulin"/>
    <property type="match status" value="2"/>
</dbReference>
<name>A0A484B2P9_DRONA</name>
<keyword evidence="8" id="KW-0393">Immunoglobulin domain</keyword>
<feature type="chain" id="PRO_5019720199" description="Ig-like domain-containing protein" evidence="9">
    <location>
        <begin position="24"/>
        <end position="327"/>
    </location>
</feature>
<evidence type="ECO:0000256" key="3">
    <source>
        <dbReference type="ARBA" id="ARBA00022729"/>
    </source>
</evidence>
<dbReference type="PROSITE" id="PS50835">
    <property type="entry name" value="IG_LIKE"/>
    <property type="match status" value="1"/>
</dbReference>
<dbReference type="GO" id="GO:0005886">
    <property type="term" value="C:plasma membrane"/>
    <property type="evidence" value="ECO:0007669"/>
    <property type="project" value="UniProtKB-SubCell"/>
</dbReference>
<dbReference type="PANTHER" id="PTHR12231:SF157">
    <property type="entry name" value="DPR-INTERACTING PROTEIN EPSILON-RELATED"/>
    <property type="match status" value="1"/>
</dbReference>
<keyword evidence="4" id="KW-0677">Repeat</keyword>
<evidence type="ECO:0000313" key="12">
    <source>
        <dbReference type="Proteomes" id="UP000295192"/>
    </source>
</evidence>
<comment type="subcellular location">
    <subcellularLocation>
        <location evidence="1">Cell membrane</location>
    </subcellularLocation>
</comment>
<dbReference type="SMART" id="SM00408">
    <property type="entry name" value="IGc2"/>
    <property type="match status" value="1"/>
</dbReference>
<feature type="domain" description="Ig-like" evidence="10">
    <location>
        <begin position="183"/>
        <end position="274"/>
    </location>
</feature>
<dbReference type="OrthoDB" id="10012075at2759"/>
<keyword evidence="2" id="KW-1003">Cell membrane</keyword>
<dbReference type="AlphaFoldDB" id="A0A484B2P9"/>
<keyword evidence="3 9" id="KW-0732">Signal</keyword>
<gene>
    <name evidence="11" type="ORF">AWZ03_010480</name>
</gene>
<dbReference type="InterPro" id="IPR036179">
    <property type="entry name" value="Ig-like_dom_sf"/>
</dbReference>
<keyword evidence="6" id="KW-1015">Disulfide bond</keyword>
<protein>
    <recommendedName>
        <fullName evidence="10">Ig-like domain-containing protein</fullName>
    </recommendedName>
</protein>
<evidence type="ECO:0000256" key="8">
    <source>
        <dbReference type="ARBA" id="ARBA00023319"/>
    </source>
</evidence>
<reference evidence="11 12" key="1">
    <citation type="journal article" date="2019" name="J. Hered.">
        <title>An Improved Genome Assembly for Drosophila navojoa, the Basal Species in the mojavensis Cluster.</title>
        <authorList>
            <person name="Vanderlinde T."/>
            <person name="Dupim E.G."/>
            <person name="Nazario-Yepiz N.O."/>
            <person name="Carvalho A.B."/>
        </authorList>
    </citation>
    <scope>NUCLEOTIDE SEQUENCE [LARGE SCALE GENOMIC DNA]</scope>
    <source>
        <strain evidence="11">Navoj_Jal97</strain>
        <tissue evidence="11">Whole organism</tissue>
    </source>
</reference>
<evidence type="ECO:0000256" key="7">
    <source>
        <dbReference type="ARBA" id="ARBA00023180"/>
    </source>
</evidence>
<dbReference type="Pfam" id="PF13927">
    <property type="entry name" value="Ig_3"/>
    <property type="match status" value="1"/>
</dbReference>
<dbReference type="GO" id="GO:0043005">
    <property type="term" value="C:neuron projection"/>
    <property type="evidence" value="ECO:0007669"/>
    <property type="project" value="TreeGrafter"/>
</dbReference>
<evidence type="ECO:0000256" key="6">
    <source>
        <dbReference type="ARBA" id="ARBA00023157"/>
    </source>
</evidence>
<dbReference type="SMART" id="SM00409">
    <property type="entry name" value="IG"/>
    <property type="match status" value="2"/>
</dbReference>
<evidence type="ECO:0000256" key="4">
    <source>
        <dbReference type="ARBA" id="ARBA00022737"/>
    </source>
</evidence>
<dbReference type="InterPro" id="IPR051170">
    <property type="entry name" value="Neural/epithelial_adhesion"/>
</dbReference>
<dbReference type="PANTHER" id="PTHR12231">
    <property type="entry name" value="CTX-RELATED TYPE I TRANSMEMBRANE PROTEIN"/>
    <property type="match status" value="1"/>
</dbReference>
<dbReference type="CDD" id="cd00096">
    <property type="entry name" value="Ig"/>
    <property type="match status" value="1"/>
</dbReference>
<keyword evidence="7" id="KW-0325">Glycoprotein</keyword>
<dbReference type="EMBL" id="LSRL02000178">
    <property type="protein sequence ID" value="TDG43096.1"/>
    <property type="molecule type" value="Genomic_DNA"/>
</dbReference>
<keyword evidence="5" id="KW-0472">Membrane</keyword>
<dbReference type="Gene3D" id="2.60.40.10">
    <property type="entry name" value="Immunoglobulins"/>
    <property type="match status" value="2"/>
</dbReference>
<dbReference type="InterPro" id="IPR013783">
    <property type="entry name" value="Ig-like_fold"/>
</dbReference>
<evidence type="ECO:0000256" key="5">
    <source>
        <dbReference type="ARBA" id="ARBA00023136"/>
    </source>
</evidence>
<organism evidence="11 12">
    <name type="scientific">Drosophila navojoa</name>
    <name type="common">Fruit fly</name>
    <dbReference type="NCBI Taxonomy" id="7232"/>
    <lineage>
        <taxon>Eukaryota</taxon>
        <taxon>Metazoa</taxon>
        <taxon>Ecdysozoa</taxon>
        <taxon>Arthropoda</taxon>
        <taxon>Hexapoda</taxon>
        <taxon>Insecta</taxon>
        <taxon>Pterygota</taxon>
        <taxon>Neoptera</taxon>
        <taxon>Endopterygota</taxon>
        <taxon>Diptera</taxon>
        <taxon>Brachycera</taxon>
        <taxon>Muscomorpha</taxon>
        <taxon>Ephydroidea</taxon>
        <taxon>Drosophilidae</taxon>
        <taxon>Drosophila</taxon>
    </lineage>
</organism>
<dbReference type="Proteomes" id="UP000295192">
    <property type="component" value="Unassembled WGS sequence"/>
</dbReference>
<dbReference type="InterPro" id="IPR007110">
    <property type="entry name" value="Ig-like_dom"/>
</dbReference>
<keyword evidence="12" id="KW-1185">Reference proteome</keyword>
<proteinExistence type="predicted"/>
<dbReference type="FunFam" id="2.60.40.10:FF:000328">
    <property type="entry name" value="CLUMA_CG000981, isoform A"/>
    <property type="match status" value="1"/>
</dbReference>
<evidence type="ECO:0000313" key="11">
    <source>
        <dbReference type="EMBL" id="TDG43096.1"/>
    </source>
</evidence>
<dbReference type="InterPro" id="IPR003598">
    <property type="entry name" value="Ig_sub2"/>
</dbReference>
<evidence type="ECO:0000256" key="9">
    <source>
        <dbReference type="SAM" id="SignalP"/>
    </source>
</evidence>
<comment type="caution">
    <text evidence="11">The sequence shown here is derived from an EMBL/GenBank/DDBJ whole genome shotgun (WGS) entry which is preliminary data.</text>
</comment>
<sequence>MSPSKTNMNWNCIILILLHGILAAQSQKLTAQSNLQSKEKNHVHAKMDALIKNQFGHYENNFEYSYYFTELIVIRQSEKPLTAKESEIEKFQKYNNRRLDLEEQMESRVAWMHFEQSAILTVHNHVITRNPRISVTHDKHDKHRTWFLHINNVQEEDMGRYMCQINTVTAKTQYGFVKVVVPPNIDDALTSSDVIVREGDNVTLRCKAKGSPEPSIKWKRDDNHKIVINKTLEVNDLETDSLELERISRLHMGAYLCIASNGVPPSVSKRIKVSVDFSPMVWIPHQLVGIPMGFNVTLECFIEANPTSLNYWTRENEQMITESPKYK</sequence>
<evidence type="ECO:0000259" key="10">
    <source>
        <dbReference type="PROSITE" id="PS50835"/>
    </source>
</evidence>
<feature type="signal peptide" evidence="9">
    <location>
        <begin position="1"/>
        <end position="23"/>
    </location>
</feature>
<accession>A0A484B2P9</accession>
<dbReference type="STRING" id="7232.A0A484B2P9"/>